<feature type="region of interest" description="Disordered" evidence="1">
    <location>
        <begin position="73"/>
        <end position="114"/>
    </location>
</feature>
<feature type="region of interest" description="Disordered" evidence="1">
    <location>
        <begin position="1"/>
        <end position="43"/>
    </location>
</feature>
<protein>
    <submittedName>
        <fullName evidence="3">Uncharacterized protein</fullName>
    </submittedName>
</protein>
<keyword evidence="4" id="KW-1185">Reference proteome</keyword>
<dbReference type="AlphaFoldDB" id="A0AAQ4FJ92"/>
<accession>A0AAQ4FJ92</accession>
<feature type="transmembrane region" description="Helical" evidence="2">
    <location>
        <begin position="357"/>
        <end position="377"/>
    </location>
</feature>
<evidence type="ECO:0000313" key="3">
    <source>
        <dbReference type="EMBL" id="KAK8787126.1"/>
    </source>
</evidence>
<name>A0AAQ4FJ92_AMBAM</name>
<keyword evidence="2" id="KW-0812">Transmembrane</keyword>
<keyword evidence="2" id="KW-1133">Transmembrane helix</keyword>
<feature type="region of interest" description="Disordered" evidence="1">
    <location>
        <begin position="227"/>
        <end position="262"/>
    </location>
</feature>
<sequence length="544" mass="59827">MKTGTTKWQSNRESRREHRIRTSYNAEPWNIAGPSSDELKRRSPSWRSWCNDFEDSHFDDVLETQHSCNFDQDYDDSTCNPARKRTSSQPRDLEGKQGAPTSRKSRALKRSSDLRNGSRVLKRVASGWTELFSTISEDSTMEAAEKGAQLCLSRANIFQTSMSTHAPSCAVERSSSTTTRQVSSTVTVAASKEEFELRPPENTPEGVPLPDAPMTSPLTKQELENGLNACPSVNISKEEEIRPADRAEESEIAPAPSNVRGTSSRLLPAKALSTLWTGHGKKASKSMLEKLSTLRQRLKYGPAVEFPRAMPFDREDLVAYVNLPEEEVDQGPLRIPVAFKKLVQLEMVVHHSDRNCVLVLAVALLVAVFFVASALSARASFRLGLLSDQSSNKAINAEPDVNTTNISVKPMSFLLITDGATTTGRLHLSTTAFSTELVKQSSLKEAQGNNRRLIKNASANTRKEPLTEVMNMSLNTRQTVGTEPTEPGNVSVPYALDVNQSALLGSKETVVSAPYTLVVDQSVLLVSNETVAYGTMTTNDDDDF</sequence>
<reference evidence="3 4" key="1">
    <citation type="journal article" date="2023" name="Arcadia Sci">
        <title>De novo assembly of a long-read Amblyomma americanum tick genome.</title>
        <authorList>
            <person name="Chou S."/>
            <person name="Poskanzer K.E."/>
            <person name="Rollins M."/>
            <person name="Thuy-Boun P.S."/>
        </authorList>
    </citation>
    <scope>NUCLEOTIDE SEQUENCE [LARGE SCALE GENOMIC DNA]</scope>
    <source>
        <strain evidence="3">F_SG_1</strain>
        <tissue evidence="3">Salivary glands</tissue>
    </source>
</reference>
<organism evidence="3 4">
    <name type="scientific">Amblyomma americanum</name>
    <name type="common">Lone star tick</name>
    <dbReference type="NCBI Taxonomy" id="6943"/>
    <lineage>
        <taxon>Eukaryota</taxon>
        <taxon>Metazoa</taxon>
        <taxon>Ecdysozoa</taxon>
        <taxon>Arthropoda</taxon>
        <taxon>Chelicerata</taxon>
        <taxon>Arachnida</taxon>
        <taxon>Acari</taxon>
        <taxon>Parasitiformes</taxon>
        <taxon>Ixodida</taxon>
        <taxon>Ixodoidea</taxon>
        <taxon>Ixodidae</taxon>
        <taxon>Amblyomminae</taxon>
        <taxon>Amblyomma</taxon>
    </lineage>
</organism>
<dbReference type="EMBL" id="JARKHS020002082">
    <property type="protein sequence ID" value="KAK8787126.1"/>
    <property type="molecule type" value="Genomic_DNA"/>
</dbReference>
<feature type="compositionally biased region" description="Basic and acidic residues" evidence="1">
    <location>
        <begin position="236"/>
        <end position="249"/>
    </location>
</feature>
<gene>
    <name evidence="3" type="ORF">V5799_023098</name>
</gene>
<keyword evidence="2" id="KW-0472">Membrane</keyword>
<evidence type="ECO:0000256" key="2">
    <source>
        <dbReference type="SAM" id="Phobius"/>
    </source>
</evidence>
<evidence type="ECO:0000313" key="4">
    <source>
        <dbReference type="Proteomes" id="UP001321473"/>
    </source>
</evidence>
<proteinExistence type="predicted"/>
<dbReference type="Proteomes" id="UP001321473">
    <property type="component" value="Unassembled WGS sequence"/>
</dbReference>
<evidence type="ECO:0000256" key="1">
    <source>
        <dbReference type="SAM" id="MobiDB-lite"/>
    </source>
</evidence>
<comment type="caution">
    <text evidence="3">The sequence shown here is derived from an EMBL/GenBank/DDBJ whole genome shotgun (WGS) entry which is preliminary data.</text>
</comment>